<organism evidence="2 3">
    <name type="scientific">Mauremys mutica</name>
    <name type="common">yellowpond turtle</name>
    <dbReference type="NCBI Taxonomy" id="74926"/>
    <lineage>
        <taxon>Eukaryota</taxon>
        <taxon>Metazoa</taxon>
        <taxon>Chordata</taxon>
        <taxon>Craniata</taxon>
        <taxon>Vertebrata</taxon>
        <taxon>Euteleostomi</taxon>
        <taxon>Archelosauria</taxon>
        <taxon>Testudinata</taxon>
        <taxon>Testudines</taxon>
        <taxon>Cryptodira</taxon>
        <taxon>Durocryptodira</taxon>
        <taxon>Testudinoidea</taxon>
        <taxon>Geoemydidae</taxon>
        <taxon>Geoemydinae</taxon>
        <taxon>Mauremys</taxon>
    </lineage>
</organism>
<feature type="region of interest" description="Disordered" evidence="1">
    <location>
        <begin position="1"/>
        <end position="102"/>
    </location>
</feature>
<gene>
    <name evidence="2" type="ORF">KIL84_006291</name>
</gene>
<dbReference type="AlphaFoldDB" id="A0A9D3X176"/>
<sequence length="135" mass="14696">MLGQSDRRCRGRRMGGREEMGIGTHRPWGGGEPLTAPLDERRRGTQGNRNADLGGAQQRMGAQNERSNLTGKRNEGHRRRTRNGKEGVGEAWCGATWNGPPGLDTESSVQVLQLWAPSFETVSAGGLADLAMVRE</sequence>
<proteinExistence type="predicted"/>
<feature type="compositionally biased region" description="Polar residues" evidence="1">
    <location>
        <begin position="60"/>
        <end position="71"/>
    </location>
</feature>
<dbReference type="Proteomes" id="UP000827986">
    <property type="component" value="Unassembled WGS sequence"/>
</dbReference>
<dbReference type="EMBL" id="JAHDVG010000483">
    <property type="protein sequence ID" value="KAH1170673.1"/>
    <property type="molecule type" value="Genomic_DNA"/>
</dbReference>
<evidence type="ECO:0000313" key="2">
    <source>
        <dbReference type="EMBL" id="KAH1170673.1"/>
    </source>
</evidence>
<reference evidence="2" key="1">
    <citation type="submission" date="2021-09" db="EMBL/GenBank/DDBJ databases">
        <title>The genome of Mauremys mutica provides insights into the evolution of semi-aquatic lifestyle.</title>
        <authorList>
            <person name="Gong S."/>
            <person name="Gao Y."/>
        </authorList>
    </citation>
    <scope>NUCLEOTIDE SEQUENCE</scope>
    <source>
        <strain evidence="2">MM-2020</strain>
        <tissue evidence="2">Muscle</tissue>
    </source>
</reference>
<accession>A0A9D3X176</accession>
<keyword evidence="3" id="KW-1185">Reference proteome</keyword>
<evidence type="ECO:0000313" key="3">
    <source>
        <dbReference type="Proteomes" id="UP000827986"/>
    </source>
</evidence>
<protein>
    <submittedName>
        <fullName evidence="2">Uncharacterized protein</fullName>
    </submittedName>
</protein>
<name>A0A9D3X176_9SAUR</name>
<comment type="caution">
    <text evidence="2">The sequence shown here is derived from an EMBL/GenBank/DDBJ whole genome shotgun (WGS) entry which is preliminary data.</text>
</comment>
<evidence type="ECO:0000256" key="1">
    <source>
        <dbReference type="SAM" id="MobiDB-lite"/>
    </source>
</evidence>